<sequence length="107" mass="11818">MTQDLKMKDYSMPSKFLSSPWLSKTLKMTAPKANDVVLIYKAAFDTEEVCVCSTLTPKQSTSFLSCSLQSSKLLPQPFLLLTVIDFAIANSVLAEDSDNALPLPFLH</sequence>
<name>A0AAN9S4H0_PSOTE</name>
<dbReference type="Proteomes" id="UP001386955">
    <property type="component" value="Unassembled WGS sequence"/>
</dbReference>
<dbReference type="AlphaFoldDB" id="A0AAN9S4H0"/>
<accession>A0AAN9S4H0</accession>
<comment type="caution">
    <text evidence="1">The sequence shown here is derived from an EMBL/GenBank/DDBJ whole genome shotgun (WGS) entry which is preliminary data.</text>
</comment>
<gene>
    <name evidence="1" type="ORF">VNO78_23910</name>
</gene>
<protein>
    <submittedName>
        <fullName evidence="1">Uncharacterized protein</fullName>
    </submittedName>
</protein>
<reference evidence="1 2" key="1">
    <citation type="submission" date="2024-01" db="EMBL/GenBank/DDBJ databases">
        <title>The genomes of 5 underutilized Papilionoideae crops provide insights into root nodulation and disease resistanc.</title>
        <authorList>
            <person name="Jiang F."/>
        </authorList>
    </citation>
    <scope>NUCLEOTIDE SEQUENCE [LARGE SCALE GENOMIC DNA]</scope>
    <source>
        <strain evidence="1">DUOXIRENSHENG_FW03</strain>
        <tissue evidence="1">Leaves</tissue>
    </source>
</reference>
<keyword evidence="2" id="KW-1185">Reference proteome</keyword>
<proteinExistence type="predicted"/>
<evidence type="ECO:0000313" key="1">
    <source>
        <dbReference type="EMBL" id="KAK7389078.1"/>
    </source>
</evidence>
<evidence type="ECO:0000313" key="2">
    <source>
        <dbReference type="Proteomes" id="UP001386955"/>
    </source>
</evidence>
<organism evidence="1 2">
    <name type="scientific">Psophocarpus tetragonolobus</name>
    <name type="common">Winged bean</name>
    <name type="synonym">Dolichos tetragonolobus</name>
    <dbReference type="NCBI Taxonomy" id="3891"/>
    <lineage>
        <taxon>Eukaryota</taxon>
        <taxon>Viridiplantae</taxon>
        <taxon>Streptophyta</taxon>
        <taxon>Embryophyta</taxon>
        <taxon>Tracheophyta</taxon>
        <taxon>Spermatophyta</taxon>
        <taxon>Magnoliopsida</taxon>
        <taxon>eudicotyledons</taxon>
        <taxon>Gunneridae</taxon>
        <taxon>Pentapetalae</taxon>
        <taxon>rosids</taxon>
        <taxon>fabids</taxon>
        <taxon>Fabales</taxon>
        <taxon>Fabaceae</taxon>
        <taxon>Papilionoideae</taxon>
        <taxon>50 kb inversion clade</taxon>
        <taxon>NPAAA clade</taxon>
        <taxon>indigoferoid/millettioid clade</taxon>
        <taxon>Phaseoleae</taxon>
        <taxon>Psophocarpus</taxon>
    </lineage>
</organism>
<dbReference type="EMBL" id="JAYMYS010000006">
    <property type="protein sequence ID" value="KAK7389078.1"/>
    <property type="molecule type" value="Genomic_DNA"/>
</dbReference>